<dbReference type="GO" id="GO:0044283">
    <property type="term" value="P:small molecule biosynthetic process"/>
    <property type="evidence" value="ECO:0007669"/>
    <property type="project" value="UniProtKB-ARBA"/>
</dbReference>
<keyword evidence="2" id="KW-0408">Iron</keyword>
<evidence type="ECO:0000313" key="4">
    <source>
        <dbReference type="EMBL" id="KAJ5089526.1"/>
    </source>
</evidence>
<dbReference type="GO" id="GO:0046872">
    <property type="term" value="F:metal ion binding"/>
    <property type="evidence" value="ECO:0007669"/>
    <property type="project" value="UniProtKB-KW"/>
</dbReference>
<gene>
    <name evidence="4" type="ORF">N7532_008210</name>
</gene>
<dbReference type="GO" id="GO:0016491">
    <property type="term" value="F:oxidoreductase activity"/>
    <property type="evidence" value="ECO:0007669"/>
    <property type="project" value="UniProtKB-KW"/>
</dbReference>
<dbReference type="PROSITE" id="PS51471">
    <property type="entry name" value="FE2OG_OXY"/>
    <property type="match status" value="1"/>
</dbReference>
<dbReference type="GeneID" id="81359681"/>
<evidence type="ECO:0000256" key="2">
    <source>
        <dbReference type="RuleBase" id="RU003682"/>
    </source>
</evidence>
<dbReference type="OrthoDB" id="288590at2759"/>
<dbReference type="SUPFAM" id="SSF51197">
    <property type="entry name" value="Clavaminate synthase-like"/>
    <property type="match status" value="1"/>
</dbReference>
<comment type="caution">
    <text evidence="4">The sequence shown here is derived from an EMBL/GenBank/DDBJ whole genome shotgun (WGS) entry which is preliminary data.</text>
</comment>
<dbReference type="Pfam" id="PF14226">
    <property type="entry name" value="DIOX_N"/>
    <property type="match status" value="1"/>
</dbReference>
<comment type="similarity">
    <text evidence="1 2">Belongs to the iron/ascorbate-dependent oxidoreductase family.</text>
</comment>
<dbReference type="Pfam" id="PF03171">
    <property type="entry name" value="2OG-FeII_Oxy"/>
    <property type="match status" value="1"/>
</dbReference>
<keyword evidence="5" id="KW-1185">Reference proteome</keyword>
<dbReference type="PRINTS" id="PR00682">
    <property type="entry name" value="IPNSYNTHASE"/>
</dbReference>
<reference evidence="4" key="2">
    <citation type="journal article" date="2023" name="IMA Fungus">
        <title>Comparative genomic study of the Penicillium genus elucidates a diverse pangenome and 15 lateral gene transfer events.</title>
        <authorList>
            <person name="Petersen C."/>
            <person name="Sorensen T."/>
            <person name="Nielsen M.R."/>
            <person name="Sondergaard T.E."/>
            <person name="Sorensen J.L."/>
            <person name="Fitzpatrick D.A."/>
            <person name="Frisvad J.C."/>
            <person name="Nielsen K.L."/>
        </authorList>
    </citation>
    <scope>NUCLEOTIDE SEQUENCE</scope>
    <source>
        <strain evidence="4">IBT 30761</strain>
    </source>
</reference>
<dbReference type="PANTHER" id="PTHR47990">
    <property type="entry name" value="2-OXOGLUTARATE (2OG) AND FE(II)-DEPENDENT OXYGENASE SUPERFAMILY PROTEIN-RELATED"/>
    <property type="match status" value="1"/>
</dbReference>
<proteinExistence type="inferred from homology"/>
<dbReference type="Gene3D" id="2.60.120.330">
    <property type="entry name" value="B-lactam Antibiotic, Isopenicillin N Synthase, Chain"/>
    <property type="match status" value="1"/>
</dbReference>
<dbReference type="InterPro" id="IPR044861">
    <property type="entry name" value="IPNS-like_FE2OG_OXY"/>
</dbReference>
<evidence type="ECO:0000256" key="1">
    <source>
        <dbReference type="ARBA" id="ARBA00008056"/>
    </source>
</evidence>
<dbReference type="InterPro" id="IPR050231">
    <property type="entry name" value="Iron_ascorbate_oxido_reductase"/>
</dbReference>
<keyword evidence="2" id="KW-0560">Oxidoreductase</keyword>
<sequence length="341" mass="38321">MASAPISESAIPVVDFAKWAAGGPSRLQIAQDIVAACKRVGFVYIVNHSLPEHQIDEAFKWSLRFFDLPQEEKLKAPHPEGWAVHRGYSWPGLEKVSQAISADNDQERAQQLREVPDIKESYDIGSDENSTQPNQWIPDEALPGFRQFMTQFYWDCFRVGGEILQALAVGMGLENEDHLLKKHSGHNGQLRLLNYPPVPAEALETERAARCPAHTDWSSITLLFQDDCGGLEVEDVTSPGKFVPATPIKNAIVMNVGDLLQRWSNDHLRSTSHRVTLPPLSDRFEGKQRMTRRRFSIPYFLSPDPDSVIACISSCMGSNEPPKYEPITQAGYNQMRASMQY</sequence>
<name>A0A9W9EX56_9EURO</name>
<feature type="domain" description="Fe2OG dioxygenase" evidence="3">
    <location>
        <begin position="185"/>
        <end position="303"/>
    </location>
</feature>
<keyword evidence="2" id="KW-0479">Metal-binding</keyword>
<dbReference type="EMBL" id="JAPQKI010000009">
    <property type="protein sequence ID" value="KAJ5089526.1"/>
    <property type="molecule type" value="Genomic_DNA"/>
</dbReference>
<evidence type="ECO:0000313" key="5">
    <source>
        <dbReference type="Proteomes" id="UP001149074"/>
    </source>
</evidence>
<dbReference type="InterPro" id="IPR005123">
    <property type="entry name" value="Oxoglu/Fe-dep_dioxygenase_dom"/>
</dbReference>
<dbReference type="RefSeq" id="XP_056471508.1">
    <property type="nucleotide sequence ID" value="XM_056620702.1"/>
</dbReference>
<dbReference type="AlphaFoldDB" id="A0A9W9EX56"/>
<protein>
    <recommendedName>
        <fullName evidence="3">Fe2OG dioxygenase domain-containing protein</fullName>
    </recommendedName>
</protein>
<dbReference type="InterPro" id="IPR026992">
    <property type="entry name" value="DIOX_N"/>
</dbReference>
<reference evidence="4" key="1">
    <citation type="submission" date="2022-11" db="EMBL/GenBank/DDBJ databases">
        <authorList>
            <person name="Petersen C."/>
        </authorList>
    </citation>
    <scope>NUCLEOTIDE SEQUENCE</scope>
    <source>
        <strain evidence="4">IBT 30761</strain>
    </source>
</reference>
<accession>A0A9W9EX56</accession>
<evidence type="ECO:0000259" key="3">
    <source>
        <dbReference type="PROSITE" id="PS51471"/>
    </source>
</evidence>
<dbReference type="Proteomes" id="UP001149074">
    <property type="component" value="Unassembled WGS sequence"/>
</dbReference>
<organism evidence="4 5">
    <name type="scientific">Penicillium argentinense</name>
    <dbReference type="NCBI Taxonomy" id="1131581"/>
    <lineage>
        <taxon>Eukaryota</taxon>
        <taxon>Fungi</taxon>
        <taxon>Dikarya</taxon>
        <taxon>Ascomycota</taxon>
        <taxon>Pezizomycotina</taxon>
        <taxon>Eurotiomycetes</taxon>
        <taxon>Eurotiomycetidae</taxon>
        <taxon>Eurotiales</taxon>
        <taxon>Aspergillaceae</taxon>
        <taxon>Penicillium</taxon>
    </lineage>
</organism>
<dbReference type="InterPro" id="IPR027443">
    <property type="entry name" value="IPNS-like_sf"/>
</dbReference>